<dbReference type="Proteomes" id="UP000718593">
    <property type="component" value="Unassembled WGS sequence"/>
</dbReference>
<comment type="function">
    <text evidence="4">PPIases accelerate the folding of proteins. It catalyzes the cis-trans isomerization of proline imidic peptide bonds in oligopeptides.</text>
</comment>
<protein>
    <recommendedName>
        <fullName evidence="4">Peptidyl-prolyl cis-trans isomerase</fullName>
        <shortName evidence="4">PPIase</shortName>
        <ecNumber evidence="4">5.2.1.8</ecNumber>
    </recommendedName>
</protein>
<reference evidence="7" key="1">
    <citation type="submission" date="2020-04" db="EMBL/GenBank/DDBJ databases">
        <title>Deep metagenomics examines the oral microbiome during advanced dental caries in children, revealing novel taxa and co-occurrences with host molecules.</title>
        <authorList>
            <person name="Baker J.L."/>
            <person name="Morton J.T."/>
            <person name="Dinis M."/>
            <person name="Alvarez R."/>
            <person name="Tran N.C."/>
            <person name="Knight R."/>
            <person name="Edlund A."/>
        </authorList>
    </citation>
    <scope>NUCLEOTIDE SEQUENCE</scope>
    <source>
        <strain evidence="7">JCVI_32_bin.24</strain>
    </source>
</reference>
<keyword evidence="2 4" id="KW-0697">Rotamase</keyword>
<comment type="caution">
    <text evidence="7">The sequence shown here is derived from an EMBL/GenBank/DDBJ whole genome shotgun (WGS) entry which is preliminary data.</text>
</comment>
<feature type="chain" id="PRO_5038172946" description="Peptidyl-prolyl cis-trans isomerase" evidence="4">
    <location>
        <begin position="21"/>
        <end position="190"/>
    </location>
</feature>
<dbReference type="PROSITE" id="PS50072">
    <property type="entry name" value="CSA_PPIASE_2"/>
    <property type="match status" value="1"/>
</dbReference>
<evidence type="ECO:0000256" key="5">
    <source>
        <dbReference type="SAM" id="MobiDB-lite"/>
    </source>
</evidence>
<dbReference type="AlphaFoldDB" id="A0A930BSA2"/>
<sequence>MFKKIPLLAAGLLVSVAAWAAPTVEMTTNLGKITLELFPDKAPKTVEMFLYNAKHGFYEATIFHRVIDGFMIQGGGFNSSMEEKKTRTPALPNEANNGLTNDRGTVAMARTQDPHSARVQFFINLKDNTFLNHRSPADGRTWGYAVFGKVVQGMDVVDKIAKVPTGNFGYYENVPTTPVVIQDVKVISEK</sequence>
<keyword evidence="4" id="KW-0732">Signal</keyword>
<organism evidence="7 8">
    <name type="scientific">Dechloromonas agitata</name>
    <dbReference type="NCBI Taxonomy" id="73030"/>
    <lineage>
        <taxon>Bacteria</taxon>
        <taxon>Pseudomonadati</taxon>
        <taxon>Pseudomonadota</taxon>
        <taxon>Betaproteobacteria</taxon>
        <taxon>Rhodocyclales</taxon>
        <taxon>Azonexaceae</taxon>
        <taxon>Dechloromonas</taxon>
    </lineage>
</organism>
<keyword evidence="3 4" id="KW-0413">Isomerase</keyword>
<dbReference type="EMBL" id="JABZMI010000100">
    <property type="protein sequence ID" value="MBF1164694.1"/>
    <property type="molecule type" value="Genomic_DNA"/>
</dbReference>
<evidence type="ECO:0000256" key="3">
    <source>
        <dbReference type="ARBA" id="ARBA00023235"/>
    </source>
</evidence>
<dbReference type="CDD" id="cd01920">
    <property type="entry name" value="cyclophilin_EcCYP_like"/>
    <property type="match status" value="1"/>
</dbReference>
<dbReference type="Gene3D" id="2.40.100.10">
    <property type="entry name" value="Cyclophilin-like"/>
    <property type="match status" value="1"/>
</dbReference>
<comment type="catalytic activity">
    <reaction evidence="4">
        <text>[protein]-peptidylproline (omega=180) = [protein]-peptidylproline (omega=0)</text>
        <dbReference type="Rhea" id="RHEA:16237"/>
        <dbReference type="Rhea" id="RHEA-COMP:10747"/>
        <dbReference type="Rhea" id="RHEA-COMP:10748"/>
        <dbReference type="ChEBI" id="CHEBI:83833"/>
        <dbReference type="ChEBI" id="CHEBI:83834"/>
        <dbReference type="EC" id="5.2.1.8"/>
    </reaction>
</comment>
<comment type="similarity">
    <text evidence="1 4">Belongs to the cyclophilin-type PPIase family.</text>
</comment>
<dbReference type="PANTHER" id="PTHR43246">
    <property type="entry name" value="PEPTIDYL-PROLYL CIS-TRANS ISOMERASE CYP38, CHLOROPLASTIC"/>
    <property type="match status" value="1"/>
</dbReference>
<gene>
    <name evidence="7" type="ORF">HXL68_06605</name>
</gene>
<dbReference type="InterPro" id="IPR002130">
    <property type="entry name" value="Cyclophilin-type_PPIase_dom"/>
</dbReference>
<name>A0A930BSA2_9RHOO</name>
<feature type="region of interest" description="Disordered" evidence="5">
    <location>
        <begin position="81"/>
        <end position="101"/>
    </location>
</feature>
<dbReference type="PROSITE" id="PS00170">
    <property type="entry name" value="CSA_PPIASE_1"/>
    <property type="match status" value="1"/>
</dbReference>
<dbReference type="GO" id="GO:0003755">
    <property type="term" value="F:peptidyl-prolyl cis-trans isomerase activity"/>
    <property type="evidence" value="ECO:0007669"/>
    <property type="project" value="UniProtKB-UniRule"/>
</dbReference>
<dbReference type="InterPro" id="IPR020892">
    <property type="entry name" value="Cyclophilin-type_PPIase_CS"/>
</dbReference>
<evidence type="ECO:0000256" key="4">
    <source>
        <dbReference type="RuleBase" id="RU363019"/>
    </source>
</evidence>
<feature type="domain" description="PPIase cyclophilin-type" evidence="6">
    <location>
        <begin position="28"/>
        <end position="186"/>
    </location>
</feature>
<dbReference type="Pfam" id="PF00160">
    <property type="entry name" value="Pro_isomerase"/>
    <property type="match status" value="1"/>
</dbReference>
<evidence type="ECO:0000313" key="7">
    <source>
        <dbReference type="EMBL" id="MBF1164694.1"/>
    </source>
</evidence>
<evidence type="ECO:0000313" key="8">
    <source>
        <dbReference type="Proteomes" id="UP000718593"/>
    </source>
</evidence>
<evidence type="ECO:0000256" key="2">
    <source>
        <dbReference type="ARBA" id="ARBA00023110"/>
    </source>
</evidence>
<feature type="signal peptide" evidence="4">
    <location>
        <begin position="1"/>
        <end position="20"/>
    </location>
</feature>
<proteinExistence type="inferred from homology"/>
<dbReference type="SUPFAM" id="SSF50891">
    <property type="entry name" value="Cyclophilin-like"/>
    <property type="match status" value="1"/>
</dbReference>
<dbReference type="InterPro" id="IPR044665">
    <property type="entry name" value="E_coli_cyclophilin_A-like"/>
</dbReference>
<dbReference type="GO" id="GO:0006457">
    <property type="term" value="P:protein folding"/>
    <property type="evidence" value="ECO:0007669"/>
    <property type="project" value="InterPro"/>
</dbReference>
<evidence type="ECO:0000256" key="1">
    <source>
        <dbReference type="ARBA" id="ARBA00007365"/>
    </source>
</evidence>
<dbReference type="PRINTS" id="PR00153">
    <property type="entry name" value="CSAPPISMRASE"/>
</dbReference>
<dbReference type="EC" id="5.2.1.8" evidence="4"/>
<evidence type="ECO:0000259" key="6">
    <source>
        <dbReference type="PROSITE" id="PS50072"/>
    </source>
</evidence>
<accession>A0A930BSA2</accession>
<dbReference type="InterPro" id="IPR029000">
    <property type="entry name" value="Cyclophilin-like_dom_sf"/>
</dbReference>